<evidence type="ECO:0000256" key="1">
    <source>
        <dbReference type="ARBA" id="ARBA00004141"/>
    </source>
</evidence>
<comment type="similarity">
    <text evidence="13">Belongs to the ferric reductase (FRE) family. AIM14 subfamily.</text>
</comment>
<feature type="domain" description="Ferric oxidoreductase" evidence="16">
    <location>
        <begin position="100"/>
        <end position="217"/>
    </location>
</feature>
<evidence type="ECO:0000259" key="18">
    <source>
        <dbReference type="Pfam" id="PF08030"/>
    </source>
</evidence>
<evidence type="ECO:0000256" key="13">
    <source>
        <dbReference type="ARBA" id="ARBA00038065"/>
    </source>
</evidence>
<keyword evidence="3" id="KW-0285">Flavoprotein</keyword>
<evidence type="ECO:0000256" key="9">
    <source>
        <dbReference type="ARBA" id="ARBA00023002"/>
    </source>
</evidence>
<evidence type="ECO:0000259" key="17">
    <source>
        <dbReference type="Pfam" id="PF08022"/>
    </source>
</evidence>
<proteinExistence type="inferred from homology"/>
<keyword evidence="10" id="KW-0406">Ion transport</keyword>
<dbReference type="InterPro" id="IPR039261">
    <property type="entry name" value="FNR_nucleotide-bd"/>
</dbReference>
<sequence length="591" mass="69684">MKKFTSRVNIRYGYYPFVTSLIFFALLVVSRRLLTIRYARRRFSLVKRYNTRNFFFKFFYELKVLHLSIYLLIPLVISFVVYPVNVPLRKIPGKIYYKRLGRLSYVLASLNLLITLRSNILLKVSKFNYTDMIPLHKWLSRFIFITMFVHSLVYMVVWHIDDIVVKKMFKNKYNLVGFIIFVIFCVLFPLSIRFLRRKYYKLFYMMHHLTLIAFIFLTPYHARPSVLVPYFYFDIAILAIIVIQKLFYSRVKTIIKKVDIPGSNLKLIKLPKFTIFGLNNTNFAPASHLRISPYHILNPLFWMLPTHPFSIASLPGDDTIDLIVKENSNGKIPMMKSLKLKENKRFTITKHFESAVPVSCLNNCENLLIIVGGSGIGYGLPIYRYFQDQNMKMENGDGNRKIKNIRLYWVISNHNDLKVLKYVESLKDYEAEIKRDFHIYITRESPKQVIEYRDSAEVIELEEIHVTGKSDSSVDDCKHEVLEDCKHEVLEDCKNEVLEDCKNEVLEDQVSVENDGLFDISNDTFASVNYNRRPNWNSDFKYLDEFDEFDDVEQIRDNTWILGCGPNGLIKDIKLLANRKNVNYSIESFEF</sequence>
<dbReference type="OrthoDB" id="17725at2759"/>
<dbReference type="PANTHER" id="PTHR11972">
    <property type="entry name" value="NADPH OXIDASE"/>
    <property type="match status" value="1"/>
</dbReference>
<evidence type="ECO:0000256" key="7">
    <source>
        <dbReference type="ARBA" id="ARBA00022982"/>
    </source>
</evidence>
<dbReference type="GO" id="GO:0000293">
    <property type="term" value="F:ferric-chelate reductase activity"/>
    <property type="evidence" value="ECO:0007669"/>
    <property type="project" value="TreeGrafter"/>
</dbReference>
<dbReference type="SFLD" id="SFLDF00463">
    <property type="entry name" value="AIM14"/>
    <property type="match status" value="1"/>
</dbReference>
<dbReference type="SFLD" id="SFLDS00052">
    <property type="entry name" value="Ferric_Reductase_Domain"/>
    <property type="match status" value="1"/>
</dbReference>
<feature type="transmembrane region" description="Helical" evidence="15">
    <location>
        <begin position="228"/>
        <end position="248"/>
    </location>
</feature>
<dbReference type="GO" id="GO:0033215">
    <property type="term" value="P:reductive iron assimilation"/>
    <property type="evidence" value="ECO:0007669"/>
    <property type="project" value="TreeGrafter"/>
</dbReference>
<keyword evidence="11 15" id="KW-0472">Membrane</keyword>
<organism evidence="19 20">
    <name type="scientific">Henningerozyma blattae (strain ATCC 34711 / CBS 6284 / DSM 70876 / NBRC 10599 / NRRL Y-10934 / UCD 77-7)</name>
    <name type="common">Yeast</name>
    <name type="synonym">Tetrapisispora blattae</name>
    <dbReference type="NCBI Taxonomy" id="1071380"/>
    <lineage>
        <taxon>Eukaryota</taxon>
        <taxon>Fungi</taxon>
        <taxon>Dikarya</taxon>
        <taxon>Ascomycota</taxon>
        <taxon>Saccharomycotina</taxon>
        <taxon>Saccharomycetes</taxon>
        <taxon>Saccharomycetales</taxon>
        <taxon>Saccharomycetaceae</taxon>
        <taxon>Henningerozyma</taxon>
    </lineage>
</organism>
<dbReference type="AlphaFoldDB" id="I2GUX0"/>
<dbReference type="FunCoup" id="I2GUX0">
    <property type="interactions" value="19"/>
</dbReference>
<dbReference type="KEGG" id="tbl:TBLA_0A01220"/>
<keyword evidence="6" id="KW-0521">NADP</keyword>
<dbReference type="Proteomes" id="UP000002866">
    <property type="component" value="Chromosome 1"/>
</dbReference>
<dbReference type="SUPFAM" id="SSF52343">
    <property type="entry name" value="Ferredoxin reductase-like, C-terminal NADP-linked domain"/>
    <property type="match status" value="1"/>
</dbReference>
<dbReference type="GeneID" id="14493256"/>
<dbReference type="InterPro" id="IPR050369">
    <property type="entry name" value="RBOH/FRE"/>
</dbReference>
<dbReference type="InterPro" id="IPR013130">
    <property type="entry name" value="Fe3_Rdtase_TM_dom"/>
</dbReference>
<evidence type="ECO:0000256" key="15">
    <source>
        <dbReference type="SAM" id="Phobius"/>
    </source>
</evidence>
<dbReference type="CDD" id="cd06186">
    <property type="entry name" value="NOX_Duox_like_FAD_NADP"/>
    <property type="match status" value="1"/>
</dbReference>
<keyword evidence="8 15" id="KW-1133">Transmembrane helix</keyword>
<dbReference type="RefSeq" id="XP_004177441.1">
    <property type="nucleotide sequence ID" value="XM_004177393.1"/>
</dbReference>
<feature type="transmembrane region" description="Helical" evidence="15">
    <location>
        <begin position="54"/>
        <end position="82"/>
    </location>
</feature>
<dbReference type="GO" id="GO:0005886">
    <property type="term" value="C:plasma membrane"/>
    <property type="evidence" value="ECO:0007669"/>
    <property type="project" value="TreeGrafter"/>
</dbReference>
<dbReference type="Pfam" id="PF08022">
    <property type="entry name" value="FAD_binding_8"/>
    <property type="match status" value="1"/>
</dbReference>
<evidence type="ECO:0000256" key="2">
    <source>
        <dbReference type="ARBA" id="ARBA00022448"/>
    </source>
</evidence>
<keyword evidence="9" id="KW-0560">Oxidoreductase</keyword>
<evidence type="ECO:0000256" key="8">
    <source>
        <dbReference type="ARBA" id="ARBA00022989"/>
    </source>
</evidence>
<dbReference type="Pfam" id="PF08030">
    <property type="entry name" value="NAD_binding_6"/>
    <property type="match status" value="1"/>
</dbReference>
<evidence type="ECO:0000256" key="4">
    <source>
        <dbReference type="ARBA" id="ARBA00022692"/>
    </source>
</evidence>
<feature type="transmembrane region" description="Helical" evidence="15">
    <location>
        <begin position="202"/>
        <end position="222"/>
    </location>
</feature>
<dbReference type="eggNOG" id="KOG0039">
    <property type="taxonomic scope" value="Eukaryota"/>
</dbReference>
<dbReference type="InterPro" id="IPR013121">
    <property type="entry name" value="Fe_red_NAD-bd_6"/>
</dbReference>
<keyword evidence="2" id="KW-0813">Transport</keyword>
<evidence type="ECO:0000313" key="19">
    <source>
        <dbReference type="EMBL" id="CCH57922.1"/>
    </source>
</evidence>
<comment type="function">
    <text evidence="12">Probable cell surface metalloreductase. May be involved in iron or copper homeostasis.</text>
</comment>
<dbReference type="Pfam" id="PF01794">
    <property type="entry name" value="Ferric_reduct"/>
    <property type="match status" value="1"/>
</dbReference>
<gene>
    <name evidence="19" type="primary">TBLA0A01220</name>
    <name evidence="19" type="ORF">TBLA_0A01220</name>
</gene>
<dbReference type="EMBL" id="HE806316">
    <property type="protein sequence ID" value="CCH57922.1"/>
    <property type="molecule type" value="Genomic_DNA"/>
</dbReference>
<feature type="transmembrane region" description="Helical" evidence="15">
    <location>
        <begin position="12"/>
        <end position="34"/>
    </location>
</feature>
<dbReference type="SFLD" id="SFLDG01168">
    <property type="entry name" value="Ferric_reductase_subgroup_(FRE"/>
    <property type="match status" value="1"/>
</dbReference>
<dbReference type="InterPro" id="IPR013112">
    <property type="entry name" value="FAD-bd_8"/>
</dbReference>
<evidence type="ECO:0000256" key="10">
    <source>
        <dbReference type="ARBA" id="ARBA00023065"/>
    </source>
</evidence>
<dbReference type="STRING" id="1071380.I2GUX0"/>
<feature type="domain" description="Ferric reductase NAD binding" evidence="18">
    <location>
        <begin position="364"/>
        <end position="577"/>
    </location>
</feature>
<accession>I2GUX0</accession>
<evidence type="ECO:0000256" key="11">
    <source>
        <dbReference type="ARBA" id="ARBA00023136"/>
    </source>
</evidence>
<evidence type="ECO:0000313" key="20">
    <source>
        <dbReference type="Proteomes" id="UP000002866"/>
    </source>
</evidence>
<keyword evidence="20" id="KW-1185">Reference proteome</keyword>
<comment type="subcellular location">
    <subcellularLocation>
        <location evidence="1">Membrane</location>
        <topology evidence="1">Multi-pass membrane protein</topology>
    </subcellularLocation>
</comment>
<feature type="domain" description="FAD-binding 8" evidence="17">
    <location>
        <begin position="256"/>
        <end position="330"/>
    </location>
</feature>
<evidence type="ECO:0000256" key="6">
    <source>
        <dbReference type="ARBA" id="ARBA00022857"/>
    </source>
</evidence>
<feature type="transmembrane region" description="Helical" evidence="15">
    <location>
        <begin position="172"/>
        <end position="190"/>
    </location>
</feature>
<evidence type="ECO:0000256" key="5">
    <source>
        <dbReference type="ARBA" id="ARBA00022827"/>
    </source>
</evidence>
<evidence type="ECO:0000259" key="16">
    <source>
        <dbReference type="Pfam" id="PF01794"/>
    </source>
</evidence>
<evidence type="ECO:0000256" key="12">
    <source>
        <dbReference type="ARBA" id="ARBA00037386"/>
    </source>
</evidence>
<feature type="transmembrane region" description="Helical" evidence="15">
    <location>
        <begin position="142"/>
        <end position="160"/>
    </location>
</feature>
<keyword evidence="4 15" id="KW-0812">Transmembrane</keyword>
<evidence type="ECO:0000256" key="3">
    <source>
        <dbReference type="ARBA" id="ARBA00022630"/>
    </source>
</evidence>
<keyword evidence="7" id="KW-0249">Electron transport</keyword>
<dbReference type="PANTHER" id="PTHR11972:SF198">
    <property type="entry name" value="METALLOREDUCTASE AIM14-RELATED"/>
    <property type="match status" value="1"/>
</dbReference>
<dbReference type="OMA" id="GRMAYCL"/>
<dbReference type="HOGENOM" id="CLU_036508_0_0_1"/>
<keyword evidence="5" id="KW-0274">FAD</keyword>
<dbReference type="Gene3D" id="3.40.50.80">
    <property type="entry name" value="Nucleotide-binding domain of ferredoxin-NADP reductase (FNR) module"/>
    <property type="match status" value="1"/>
</dbReference>
<protein>
    <recommendedName>
        <fullName evidence="14">Probable metalloreductase AIM14</fullName>
    </recommendedName>
</protein>
<name>I2GUX0_HENB6</name>
<reference evidence="19 20" key="1">
    <citation type="journal article" date="2011" name="Proc. Natl. Acad. Sci. U.S.A.">
        <title>Evolutionary erosion of yeast sex chromosomes by mating-type switching accidents.</title>
        <authorList>
            <person name="Gordon J.L."/>
            <person name="Armisen D."/>
            <person name="Proux-Wera E."/>
            <person name="Oheigeartaigh S.S."/>
            <person name="Byrne K.P."/>
            <person name="Wolfe K.H."/>
        </authorList>
    </citation>
    <scope>NUCLEOTIDE SEQUENCE [LARGE SCALE GENOMIC DNA]</scope>
    <source>
        <strain evidence="20">ATCC 34711 / CBS 6284 / DSM 70876 / NBRC 10599 / NRRL Y-10934 / UCD 77-7</strain>
    </source>
</reference>
<evidence type="ECO:0000256" key="14">
    <source>
        <dbReference type="ARBA" id="ARBA00039704"/>
    </source>
</evidence>
<dbReference type="InParanoid" id="I2GUX0"/>